<dbReference type="InterPro" id="IPR029045">
    <property type="entry name" value="ClpP/crotonase-like_dom_sf"/>
</dbReference>
<dbReference type="PROSITE" id="PS00166">
    <property type="entry name" value="ENOYL_COA_HYDRATASE"/>
    <property type="match status" value="1"/>
</dbReference>
<dbReference type="AlphaFoldDB" id="A0A6I6F027"/>
<dbReference type="Proteomes" id="UP000422764">
    <property type="component" value="Chromosome"/>
</dbReference>
<dbReference type="PANTHER" id="PTHR11941:SF133">
    <property type="entry name" value="1,2-EPOXYPHENYLACETYL-COA ISOMERASE"/>
    <property type="match status" value="1"/>
</dbReference>
<evidence type="ECO:0000256" key="1">
    <source>
        <dbReference type="ARBA" id="ARBA00005254"/>
    </source>
</evidence>
<dbReference type="GO" id="GO:0016829">
    <property type="term" value="F:lyase activity"/>
    <property type="evidence" value="ECO:0007669"/>
    <property type="project" value="UniProtKB-KW"/>
</dbReference>
<dbReference type="Gene3D" id="1.10.12.10">
    <property type="entry name" value="Lyase 2-enoyl-coa Hydratase, Chain A, domain 2"/>
    <property type="match status" value="1"/>
</dbReference>
<comment type="similarity">
    <text evidence="1 3">Belongs to the enoyl-CoA hydratase/isomerase family.</text>
</comment>
<evidence type="ECO:0000313" key="4">
    <source>
        <dbReference type="EMBL" id="QGU96586.1"/>
    </source>
</evidence>
<keyword evidence="4" id="KW-0413">Isomerase</keyword>
<protein>
    <submittedName>
        <fullName evidence="4">Enoyl-CoA hydratase/isomerase family protein</fullName>
    </submittedName>
</protein>
<evidence type="ECO:0000256" key="3">
    <source>
        <dbReference type="RuleBase" id="RU003707"/>
    </source>
</evidence>
<dbReference type="EMBL" id="CP046522">
    <property type="protein sequence ID" value="QGU96586.1"/>
    <property type="molecule type" value="Genomic_DNA"/>
</dbReference>
<dbReference type="GO" id="GO:0006635">
    <property type="term" value="P:fatty acid beta-oxidation"/>
    <property type="evidence" value="ECO:0007669"/>
    <property type="project" value="TreeGrafter"/>
</dbReference>
<accession>A0A6I6F027</accession>
<dbReference type="InterPro" id="IPR001753">
    <property type="entry name" value="Enoyl-CoA_hydra/iso"/>
</dbReference>
<proteinExistence type="inferred from homology"/>
<organism evidence="4 5">
    <name type="scientific">Clostridium bovifaecis</name>
    <dbReference type="NCBI Taxonomy" id="2184719"/>
    <lineage>
        <taxon>Bacteria</taxon>
        <taxon>Bacillati</taxon>
        <taxon>Bacillota</taxon>
        <taxon>Clostridia</taxon>
        <taxon>Eubacteriales</taxon>
        <taxon>Clostridiaceae</taxon>
        <taxon>Clostridium</taxon>
    </lineage>
</organism>
<dbReference type="Gene3D" id="3.90.226.10">
    <property type="entry name" value="2-enoyl-CoA Hydratase, Chain A, domain 1"/>
    <property type="match status" value="1"/>
</dbReference>
<name>A0A6I6F027_9CLOT</name>
<dbReference type="SUPFAM" id="SSF52096">
    <property type="entry name" value="ClpP/crotonase"/>
    <property type="match status" value="1"/>
</dbReference>
<dbReference type="InterPro" id="IPR014748">
    <property type="entry name" value="Enoyl-CoA_hydra_C"/>
</dbReference>
<sequence length="262" mass="28412">MELRKIDFSCNNSIASVVLNYPKNLNALDMDMVDELLYVLKKCEEDDSVKVVVISGGPKAFSAGGDIGYFYKEMKSGNLDLDPLIAKAGSISLAIKKMLKPVISSVSGAVAGAGFNLAISCDFCIAANNTKFIQAFVNIGLIPDTGGVYLLTRAIGVQRALDLIMTGRVVSADEAYSLGLVKEVCAPEDLQKRTMEFAAKLAHGPLLAYANNKKLIFSSEYMDYERFLKDEVTAQSACAASEDFREGISAFVEKRKPSFKGR</sequence>
<keyword evidence="5" id="KW-1185">Reference proteome</keyword>
<dbReference type="PANTHER" id="PTHR11941">
    <property type="entry name" value="ENOYL-COA HYDRATASE-RELATED"/>
    <property type="match status" value="1"/>
</dbReference>
<reference evidence="4 5" key="1">
    <citation type="submission" date="2019-12" db="EMBL/GenBank/DDBJ databases">
        <title>Genome sequenceing of Clostridium bovifaecis.</title>
        <authorList>
            <person name="Yao Y."/>
        </authorList>
    </citation>
    <scope>NUCLEOTIDE SEQUENCE [LARGE SCALE GENOMIC DNA]</scope>
    <source>
        <strain evidence="4 5">BXX</strain>
    </source>
</reference>
<gene>
    <name evidence="4" type="ORF">GOM49_17165</name>
</gene>
<evidence type="ECO:0000256" key="2">
    <source>
        <dbReference type="ARBA" id="ARBA00023239"/>
    </source>
</evidence>
<evidence type="ECO:0000313" key="5">
    <source>
        <dbReference type="Proteomes" id="UP000422764"/>
    </source>
</evidence>
<dbReference type="CDD" id="cd06558">
    <property type="entry name" value="crotonase-like"/>
    <property type="match status" value="1"/>
</dbReference>
<dbReference type="InterPro" id="IPR018376">
    <property type="entry name" value="Enoyl-CoA_hyd/isom_CS"/>
</dbReference>
<dbReference type="GO" id="GO:0016853">
    <property type="term" value="F:isomerase activity"/>
    <property type="evidence" value="ECO:0007669"/>
    <property type="project" value="UniProtKB-KW"/>
</dbReference>
<keyword evidence="2" id="KW-0456">Lyase</keyword>
<dbReference type="Pfam" id="PF00378">
    <property type="entry name" value="ECH_1"/>
    <property type="match status" value="1"/>
</dbReference>